<keyword evidence="11" id="KW-1185">Reference proteome</keyword>
<dbReference type="GO" id="GO:0048472">
    <property type="term" value="F:threonine-phosphate decarboxylase activity"/>
    <property type="evidence" value="ECO:0007669"/>
    <property type="project" value="InterPro"/>
</dbReference>
<evidence type="ECO:0000256" key="5">
    <source>
        <dbReference type="ARBA" id="ARBA00022573"/>
    </source>
</evidence>
<dbReference type="GO" id="GO:0015420">
    <property type="term" value="F:ABC-type vitamin B12 transporter activity"/>
    <property type="evidence" value="ECO:0007669"/>
    <property type="project" value="UniProtKB-UniRule"/>
</dbReference>
<dbReference type="PANTHER" id="PTHR34308:SF1">
    <property type="entry name" value="COBALAMIN BIOSYNTHESIS PROTEIN CBIB"/>
    <property type="match status" value="1"/>
</dbReference>
<evidence type="ECO:0000313" key="10">
    <source>
        <dbReference type="EMBL" id="AEB08723.1"/>
    </source>
</evidence>
<evidence type="ECO:0000256" key="9">
    <source>
        <dbReference type="HAMAP-Rule" id="MF_00024"/>
    </source>
</evidence>
<evidence type="ECO:0000256" key="1">
    <source>
        <dbReference type="ARBA" id="ARBA00004651"/>
    </source>
</evidence>
<dbReference type="HOGENOM" id="CLU_054212_0_0_7"/>
<organism evidence="10 11">
    <name type="scientific">Desulfobacca acetoxidans (strain ATCC 700848 / DSM 11109 / ASRB2)</name>
    <dbReference type="NCBI Taxonomy" id="880072"/>
    <lineage>
        <taxon>Bacteria</taxon>
        <taxon>Pseudomonadati</taxon>
        <taxon>Thermodesulfobacteriota</taxon>
        <taxon>Desulfobaccia</taxon>
        <taxon>Desulfobaccales</taxon>
        <taxon>Desulfobaccaceae</taxon>
        <taxon>Desulfobacca</taxon>
    </lineage>
</organism>
<comment type="function">
    <text evidence="9">Converts cobyric acid to cobinamide by the addition of aminopropanol on the F carboxylic group.</text>
</comment>
<evidence type="ECO:0000256" key="8">
    <source>
        <dbReference type="ARBA" id="ARBA00023136"/>
    </source>
</evidence>
<keyword evidence="8 9" id="KW-0472">Membrane</keyword>
<comment type="caution">
    <text evidence="9">Lacks conserved residue(s) required for the propagation of feature annotation.</text>
</comment>
<evidence type="ECO:0000256" key="4">
    <source>
        <dbReference type="ARBA" id="ARBA00022475"/>
    </source>
</evidence>
<dbReference type="RefSeq" id="WP_013705836.1">
    <property type="nucleotide sequence ID" value="NC_015388.1"/>
</dbReference>
<dbReference type="eggNOG" id="COG1270">
    <property type="taxonomic scope" value="Bacteria"/>
</dbReference>
<dbReference type="PANTHER" id="PTHR34308">
    <property type="entry name" value="COBALAMIN BIOSYNTHESIS PROTEIN CBIB"/>
    <property type="match status" value="1"/>
</dbReference>
<evidence type="ECO:0000256" key="3">
    <source>
        <dbReference type="ARBA" id="ARBA00006263"/>
    </source>
</evidence>
<reference evidence="11" key="2">
    <citation type="submission" date="2011-03" db="EMBL/GenBank/DDBJ databases">
        <title>The complete genome of Desulfobacca acetoxidans DSM 11109.</title>
        <authorList>
            <consortium name="US DOE Joint Genome Institute (JGI-PGF)"/>
            <person name="Lucas S."/>
            <person name="Copeland A."/>
            <person name="Lapidus A."/>
            <person name="Bruce D."/>
            <person name="Goodwin L."/>
            <person name="Pitluck S."/>
            <person name="Peters L."/>
            <person name="Kyrpides N."/>
            <person name="Mavromatis K."/>
            <person name="Ivanova N."/>
            <person name="Ovchinnikova G."/>
            <person name="Teshima H."/>
            <person name="Detter J.C."/>
            <person name="Han C."/>
            <person name="Land M."/>
            <person name="Hauser L."/>
            <person name="Markowitz V."/>
            <person name="Cheng J.-F."/>
            <person name="Hugenholtz P."/>
            <person name="Woyke T."/>
            <person name="Wu D."/>
            <person name="Spring S."/>
            <person name="Schueler E."/>
            <person name="Brambilla E."/>
            <person name="Klenk H.-P."/>
            <person name="Eisen J.A."/>
        </authorList>
    </citation>
    <scope>NUCLEOTIDE SEQUENCE [LARGE SCALE GENOMIC DNA]</scope>
    <source>
        <strain evidence="11">ATCC 700848 / DSM 11109 / ASRB2</strain>
    </source>
</reference>
<comment type="subcellular location">
    <subcellularLocation>
        <location evidence="1 9">Cell membrane</location>
        <topology evidence="1 9">Multi-pass membrane protein</topology>
    </subcellularLocation>
</comment>
<accession>F2NGV2</accession>
<dbReference type="GO" id="GO:0009236">
    <property type="term" value="P:cobalamin biosynthetic process"/>
    <property type="evidence" value="ECO:0007669"/>
    <property type="project" value="UniProtKB-UniRule"/>
</dbReference>
<dbReference type="Pfam" id="PF03186">
    <property type="entry name" value="CobD_Cbib"/>
    <property type="match status" value="1"/>
</dbReference>
<dbReference type="EMBL" id="CP002629">
    <property type="protein sequence ID" value="AEB08723.1"/>
    <property type="molecule type" value="Genomic_DNA"/>
</dbReference>
<keyword evidence="5 9" id="KW-0169">Cobalamin biosynthesis</keyword>
<feature type="transmembrane region" description="Helical" evidence="9">
    <location>
        <begin position="48"/>
        <end position="72"/>
    </location>
</feature>
<evidence type="ECO:0000313" key="11">
    <source>
        <dbReference type="Proteomes" id="UP000000483"/>
    </source>
</evidence>
<dbReference type="InterPro" id="IPR004485">
    <property type="entry name" value="Cobalamin_biosynth_CobD/CbiB"/>
</dbReference>
<keyword evidence="4 9" id="KW-1003">Cell membrane</keyword>
<reference evidence="10 11" key="1">
    <citation type="journal article" date="2011" name="Stand. Genomic Sci.">
        <title>Complete genome sequence of the acetate-degrading sulfate reducer Desulfobacca acetoxidans type strain (ASRB2).</title>
        <authorList>
            <person name="Goker M."/>
            <person name="Teshima H."/>
            <person name="Lapidus A."/>
            <person name="Nolan M."/>
            <person name="Lucas S."/>
            <person name="Hammon N."/>
            <person name="Deshpande S."/>
            <person name="Cheng J.F."/>
            <person name="Tapia R."/>
            <person name="Han C."/>
            <person name="Goodwin L."/>
            <person name="Pitluck S."/>
            <person name="Huntemann M."/>
            <person name="Liolios K."/>
            <person name="Ivanova N."/>
            <person name="Pagani I."/>
            <person name="Mavromatis K."/>
            <person name="Ovchinikova G."/>
            <person name="Pati A."/>
            <person name="Chen A."/>
            <person name="Palaniappan K."/>
            <person name="Land M."/>
            <person name="Hauser L."/>
            <person name="Brambilla E.M."/>
            <person name="Rohde M."/>
            <person name="Spring S."/>
            <person name="Detter J.C."/>
            <person name="Woyke T."/>
            <person name="Bristow J."/>
            <person name="Eisen J.A."/>
            <person name="Markowitz V."/>
            <person name="Hugenholtz P."/>
            <person name="Kyrpides N.C."/>
            <person name="Klenk H.P."/>
        </authorList>
    </citation>
    <scope>NUCLEOTIDE SEQUENCE [LARGE SCALE GENOMIC DNA]</scope>
    <source>
        <strain evidence="11">ATCC 700848 / DSM 11109 / ASRB2</strain>
    </source>
</reference>
<evidence type="ECO:0000256" key="6">
    <source>
        <dbReference type="ARBA" id="ARBA00022692"/>
    </source>
</evidence>
<comment type="pathway">
    <text evidence="2 9">Cofactor biosynthesis; adenosylcobalamin biosynthesis.</text>
</comment>
<feature type="transmembrane region" description="Helical" evidence="9">
    <location>
        <begin position="292"/>
        <end position="311"/>
    </location>
</feature>
<evidence type="ECO:0000256" key="7">
    <source>
        <dbReference type="ARBA" id="ARBA00022989"/>
    </source>
</evidence>
<proteinExistence type="inferred from homology"/>
<comment type="similarity">
    <text evidence="3 9">Belongs to the CobD/CbiB family.</text>
</comment>
<name>F2NGV2_DESAR</name>
<dbReference type="UniPathway" id="UPA00148"/>
<keyword evidence="7 9" id="KW-1133">Transmembrane helix</keyword>
<keyword evidence="6 9" id="KW-0812">Transmembrane</keyword>
<dbReference type="AlphaFoldDB" id="F2NGV2"/>
<gene>
    <name evidence="9" type="primary">cobD</name>
    <name evidence="10" type="ordered locus">Desac_0845</name>
</gene>
<dbReference type="KEGG" id="dao:Desac_0845"/>
<dbReference type="HAMAP" id="MF_00024">
    <property type="entry name" value="CobD_CbiB"/>
    <property type="match status" value="1"/>
</dbReference>
<dbReference type="Proteomes" id="UP000000483">
    <property type="component" value="Chromosome"/>
</dbReference>
<sequence length="314" mass="34251">MGCKLILAYLLDLALGDPPSWPHPVRWLGRLIVHLEDPLRRTFANPRLAGVVLAICVVGAAAGGTIIALQLVSSQPPSIRLAVEVWLIYGALSLQDLVNHARAVHRPLCQGDLPGAREALAKIVGRETGQLSEAGVIRATVETIAENTVDGVLSPLFYTTLGGPVLVWIFKAVSTLDSMVGYKNVRYREYGWAGARLDDIFNWLPARLSGGFITVAARLAGLDWRQTWKIFRRDGRLHASPNAGWPEAAMSGALGLRLGGPNVYHGRLVDKPWLGEACREPDREDILKAIRLLYITGALAVLCLTLVSTAIKWY</sequence>
<dbReference type="STRING" id="880072.Desac_0845"/>
<dbReference type="OrthoDB" id="9811967at2"/>
<dbReference type="NCBIfam" id="TIGR00380">
    <property type="entry name" value="cobal_cbiB"/>
    <property type="match status" value="1"/>
</dbReference>
<dbReference type="GO" id="GO:0005886">
    <property type="term" value="C:plasma membrane"/>
    <property type="evidence" value="ECO:0007669"/>
    <property type="project" value="UniProtKB-SubCell"/>
</dbReference>
<protein>
    <recommendedName>
        <fullName evidence="9">Cobalamin biosynthesis protein CobD</fullName>
    </recommendedName>
</protein>
<evidence type="ECO:0000256" key="2">
    <source>
        <dbReference type="ARBA" id="ARBA00004953"/>
    </source>
</evidence>